<evidence type="ECO:0000256" key="3">
    <source>
        <dbReference type="ARBA" id="ARBA00022679"/>
    </source>
</evidence>
<keyword evidence="5 7" id="KW-0670">Pyruvate</keyword>
<comment type="subunit">
    <text evidence="7">Homodimer.</text>
</comment>
<evidence type="ECO:0000256" key="8">
    <source>
        <dbReference type="PIRSR" id="PIRSR000524-1"/>
    </source>
</evidence>
<dbReference type="RefSeq" id="WP_012403124.1">
    <property type="nucleotide sequence ID" value="NC_010623.1"/>
</dbReference>
<dbReference type="OrthoDB" id="9766472at2"/>
<proteinExistence type="inferred from homology"/>
<dbReference type="Gene3D" id="3.90.1150.10">
    <property type="entry name" value="Aspartate Aminotransferase, domain 1"/>
    <property type="match status" value="1"/>
</dbReference>
<accession>B2JNA3</accession>
<dbReference type="NCBIfam" id="NF010006">
    <property type="entry name" value="PRK13479.1"/>
    <property type="match status" value="1"/>
</dbReference>
<dbReference type="PANTHER" id="PTHR42778:SF1">
    <property type="entry name" value="2-AMINOETHYLPHOSPHONATE--PYRUVATE TRANSAMINASE"/>
    <property type="match status" value="1"/>
</dbReference>
<feature type="modified residue" description="N6-(pyridoxal phosphate)lysine" evidence="7 9">
    <location>
        <position position="190"/>
    </location>
</feature>
<dbReference type="SUPFAM" id="SSF53383">
    <property type="entry name" value="PLP-dependent transferases"/>
    <property type="match status" value="1"/>
</dbReference>
<dbReference type="STRING" id="391038.Bphy_3820"/>
<gene>
    <name evidence="7" type="primary">phnW</name>
    <name evidence="11" type="ordered locus">Bphy_3820</name>
</gene>
<comment type="function">
    <text evidence="7">Involved in phosphonate degradation.</text>
</comment>
<dbReference type="PANTHER" id="PTHR42778">
    <property type="entry name" value="2-AMINOETHYLPHOSPHONATE--PYRUVATE TRANSAMINASE"/>
    <property type="match status" value="1"/>
</dbReference>
<dbReference type="InterPro" id="IPR024169">
    <property type="entry name" value="SP_NH2Trfase/AEP_transaminase"/>
</dbReference>
<feature type="binding site" evidence="8">
    <location>
        <position position="331"/>
    </location>
    <ligand>
        <name>substrate</name>
    </ligand>
</feature>
<dbReference type="GO" id="GO:0047304">
    <property type="term" value="F:2-aminoethylphosphonate-pyruvate transaminase activity"/>
    <property type="evidence" value="ECO:0007669"/>
    <property type="project" value="UniProtKB-UniRule"/>
</dbReference>
<comment type="cofactor">
    <cofactor evidence="1 7 9">
        <name>pyridoxal 5'-phosphate</name>
        <dbReference type="ChEBI" id="CHEBI:597326"/>
    </cofactor>
</comment>
<evidence type="ECO:0000259" key="10">
    <source>
        <dbReference type="Pfam" id="PF00266"/>
    </source>
</evidence>
<dbReference type="KEGG" id="bph:Bphy_3820"/>
<dbReference type="InterPro" id="IPR000192">
    <property type="entry name" value="Aminotrans_V_dom"/>
</dbReference>
<dbReference type="InterPro" id="IPR015422">
    <property type="entry name" value="PyrdxlP-dep_Trfase_small"/>
</dbReference>
<dbReference type="PIRSF" id="PIRSF000524">
    <property type="entry name" value="SPT"/>
    <property type="match status" value="1"/>
</dbReference>
<dbReference type="Pfam" id="PF00266">
    <property type="entry name" value="Aminotran_5"/>
    <property type="match status" value="1"/>
</dbReference>
<dbReference type="EMBL" id="CP001044">
    <property type="protein sequence ID" value="ACC72951.1"/>
    <property type="molecule type" value="Genomic_DNA"/>
</dbReference>
<keyword evidence="2 7" id="KW-0032">Aminotransferase</keyword>
<keyword evidence="3 7" id="KW-0808">Transferase</keyword>
<evidence type="ECO:0000256" key="7">
    <source>
        <dbReference type="HAMAP-Rule" id="MF_01376"/>
    </source>
</evidence>
<evidence type="ECO:0000256" key="1">
    <source>
        <dbReference type="ARBA" id="ARBA00001933"/>
    </source>
</evidence>
<evidence type="ECO:0000256" key="9">
    <source>
        <dbReference type="PIRSR" id="PIRSR000524-50"/>
    </source>
</evidence>
<dbReference type="InterPro" id="IPR015424">
    <property type="entry name" value="PyrdxlP-dep_Trfase"/>
</dbReference>
<dbReference type="NCBIfam" id="TIGR03301">
    <property type="entry name" value="PhnW-AepZ"/>
    <property type="match status" value="1"/>
</dbReference>
<dbReference type="Gene3D" id="3.40.640.10">
    <property type="entry name" value="Type I PLP-dependent aspartate aminotransferase-like (Major domain)"/>
    <property type="match status" value="1"/>
</dbReference>
<evidence type="ECO:0000313" key="11">
    <source>
        <dbReference type="EMBL" id="ACC72951.1"/>
    </source>
</evidence>
<reference evidence="12" key="1">
    <citation type="journal article" date="2014" name="Stand. Genomic Sci.">
        <title>Complete genome sequence of Burkholderia phymatum STM815(T), a broad host range and efficient nitrogen-fixing symbiont of Mimosa species.</title>
        <authorList>
            <person name="Moulin L."/>
            <person name="Klonowska A."/>
            <person name="Caroline B."/>
            <person name="Booth K."/>
            <person name="Vriezen J.A."/>
            <person name="Melkonian R."/>
            <person name="James E.K."/>
            <person name="Young J.P."/>
            <person name="Bena G."/>
            <person name="Hauser L."/>
            <person name="Land M."/>
            <person name="Kyrpides N."/>
            <person name="Bruce D."/>
            <person name="Chain P."/>
            <person name="Copeland A."/>
            <person name="Pitluck S."/>
            <person name="Woyke T."/>
            <person name="Lizotte-Waniewski M."/>
            <person name="Bristow J."/>
            <person name="Riley M."/>
        </authorList>
    </citation>
    <scope>NUCLEOTIDE SEQUENCE [LARGE SCALE GENOMIC DNA]</scope>
    <source>
        <strain evidence="12">DSM 17167 / CIP 108236 / LMG 21445 / STM815</strain>
    </source>
</reference>
<dbReference type="HAMAP" id="MF_01376">
    <property type="entry name" value="PhnW_aminotrans_5"/>
    <property type="match status" value="1"/>
</dbReference>
<comment type="catalytic activity">
    <reaction evidence="6 7">
        <text>(2-aminoethyl)phosphonate + pyruvate = phosphonoacetaldehyde + L-alanine</text>
        <dbReference type="Rhea" id="RHEA:17021"/>
        <dbReference type="ChEBI" id="CHEBI:15361"/>
        <dbReference type="ChEBI" id="CHEBI:57418"/>
        <dbReference type="ChEBI" id="CHEBI:57972"/>
        <dbReference type="ChEBI" id="CHEBI:58383"/>
        <dbReference type="EC" id="2.6.1.37"/>
    </reaction>
</comment>
<evidence type="ECO:0000256" key="4">
    <source>
        <dbReference type="ARBA" id="ARBA00022898"/>
    </source>
</evidence>
<keyword evidence="12" id="KW-1185">Reference proteome</keyword>
<name>B2JNA3_PARP8</name>
<dbReference type="InterPro" id="IPR012703">
    <property type="entry name" value="NH2EtPonate_pyrv_transaminase"/>
</dbReference>
<evidence type="ECO:0000256" key="2">
    <source>
        <dbReference type="ARBA" id="ARBA00022576"/>
    </source>
</evidence>
<dbReference type="Proteomes" id="UP000001192">
    <property type="component" value="Chromosome 2"/>
</dbReference>
<evidence type="ECO:0000256" key="6">
    <source>
        <dbReference type="ARBA" id="ARBA00049460"/>
    </source>
</evidence>
<dbReference type="eggNOG" id="COG0075">
    <property type="taxonomic scope" value="Bacteria"/>
</dbReference>
<comment type="similarity">
    <text evidence="7">Belongs to the class-V pyridoxal-phosphate-dependent aminotransferase family. PhnW subfamily.</text>
</comment>
<organism evidence="11 12">
    <name type="scientific">Paraburkholderia phymatum (strain DSM 17167 / CIP 108236 / LMG 21445 / STM815)</name>
    <name type="common">Burkholderia phymatum</name>
    <dbReference type="NCBI Taxonomy" id="391038"/>
    <lineage>
        <taxon>Bacteria</taxon>
        <taxon>Pseudomonadati</taxon>
        <taxon>Pseudomonadota</taxon>
        <taxon>Betaproteobacteria</taxon>
        <taxon>Burkholderiales</taxon>
        <taxon>Burkholderiaceae</taxon>
        <taxon>Paraburkholderia</taxon>
    </lineage>
</organism>
<evidence type="ECO:0000313" key="12">
    <source>
        <dbReference type="Proteomes" id="UP000001192"/>
    </source>
</evidence>
<protein>
    <recommendedName>
        <fullName evidence="7">2-aminoethylphosphonate--pyruvate transaminase</fullName>
        <ecNumber evidence="7">2.6.1.37</ecNumber>
    </recommendedName>
    <alternativeName>
        <fullName evidence="7">2-aminoethylphosphonate aminotransferase</fullName>
    </alternativeName>
    <alternativeName>
        <fullName evidence="7">AEP transaminase</fullName>
        <shortName evidence="7">AEPT</shortName>
    </alternativeName>
</protein>
<feature type="domain" description="Aminotransferase class V" evidence="10">
    <location>
        <begin position="25"/>
        <end position="321"/>
    </location>
</feature>
<dbReference type="GO" id="GO:0019700">
    <property type="term" value="P:organic phosphonate catabolic process"/>
    <property type="evidence" value="ECO:0007669"/>
    <property type="project" value="InterPro"/>
</dbReference>
<dbReference type="HOGENOM" id="CLU_027686_3_1_4"/>
<sequence>MLLMNPGPVTLTERVRNSLLQTDLCHRESEFFDLQDEARSRLVKLYDLDPAQWSAVLMTGSGTAAVESMIAALVPENGKLLIIENGVYGERIAQIAKQYGIAHRIVKHEWMQAPELARIAAALDDDKAITHVAVIHHETTTGRLNDLKALAQVCRARGVKMLVDGVSSFGAEEIDFAEGTIVAVAATANKCLHGVPGAAFVIVRRDALAVAASRTYYLGLVRLAQLQDQRNTPFTPSVHAYYALVEALREIDEEGGWKARHARYAALAEQARAGLARRGIHSALPASESSVVLRAYRLPEGVSYERLHDALKARGFVIYAGQGGLSKELFRISTMGAIHAPDIDRLLACFDELMRAAVSESVS</sequence>
<keyword evidence="4 7" id="KW-0663">Pyridoxal phosphate</keyword>
<dbReference type="AlphaFoldDB" id="B2JNA3"/>
<evidence type="ECO:0000256" key="5">
    <source>
        <dbReference type="ARBA" id="ARBA00023317"/>
    </source>
</evidence>
<dbReference type="InterPro" id="IPR015421">
    <property type="entry name" value="PyrdxlP-dep_Trfase_major"/>
</dbReference>
<dbReference type="EC" id="2.6.1.37" evidence="7"/>